<feature type="domain" description="LOB" evidence="2">
    <location>
        <begin position="23"/>
        <end position="124"/>
    </location>
</feature>
<comment type="similarity">
    <text evidence="1">Belongs to the LOB domain-containing protein family.</text>
</comment>
<dbReference type="PANTHER" id="PTHR31301:SF21">
    <property type="entry name" value="LOB DOMAIN-CONTAINING PROTEIN 27-RELATED"/>
    <property type="match status" value="1"/>
</dbReference>
<comment type="caution">
    <text evidence="3">The sequence shown here is derived from an EMBL/GenBank/DDBJ whole genome shotgun (WGS) entry which is preliminary data.</text>
</comment>
<dbReference type="PANTHER" id="PTHR31301">
    <property type="entry name" value="LOB DOMAIN-CONTAINING PROTEIN 4-RELATED"/>
    <property type="match status" value="1"/>
</dbReference>
<name>A0A5N5GFR1_9ROSA</name>
<evidence type="ECO:0000313" key="4">
    <source>
        <dbReference type="Proteomes" id="UP000327157"/>
    </source>
</evidence>
<dbReference type="AlphaFoldDB" id="A0A5N5GFR1"/>
<reference evidence="3 4" key="3">
    <citation type="submission" date="2019-11" db="EMBL/GenBank/DDBJ databases">
        <title>A de novo genome assembly of a pear dwarfing rootstock.</title>
        <authorList>
            <person name="Wang F."/>
            <person name="Wang J."/>
            <person name="Li S."/>
            <person name="Zhang Y."/>
            <person name="Fang M."/>
            <person name="Ma L."/>
            <person name="Zhao Y."/>
            <person name="Jiang S."/>
        </authorList>
    </citation>
    <scope>NUCLEOTIDE SEQUENCE [LARGE SCALE GENOMIC DNA]</scope>
    <source>
        <strain evidence="3">S2</strain>
        <tissue evidence="3">Leaf</tissue>
    </source>
</reference>
<dbReference type="Pfam" id="PF03195">
    <property type="entry name" value="LOB"/>
    <property type="match status" value="1"/>
</dbReference>
<dbReference type="Proteomes" id="UP000327157">
    <property type="component" value="Chromosome 9"/>
</dbReference>
<dbReference type="OrthoDB" id="1893065at2759"/>
<accession>A0A5N5GFR1</accession>
<proteinExistence type="inferred from homology"/>
<sequence>MITKKVDECTFYPAMTIKGGTSQACAACKYQRRKCAKDCALAPHFPPDQPKLFQNAHRLYGVANIMKILKQVHPEKREEAMRSIIYESNMCAKFPVTGCMGIINQLTFQLQQAQEELRYVRTHLAICKDQCQYRMPTSPQHYSCPSSQLQLGIPTNTDAAALTLYQQHQYPYQYASGGSGGMPWVANEYLANGLNGVYIDENDNMVKPLRVQHPYYNDNNVEQLMAIQSNLVPSQAFPIHQEMDVPHDYDDIPFDTIADDRQSYIESKEACESSAESSFKGTQSIEHVSQNDLKSAAACFSLTSVNRILVLIVNMLTLKLQDDNFVKWNFQFQSVLRGYDLFDFFTGDNPCPPKYVIHTETKHVIGCKTSQEAWNALQDCFASVSVSRINQLETEFHTAQKGWDSIDKFLLKLKAIRDQLIFAGERVFENDLVIAVLTGLSQEFDMIRTVILARETPVSLKDFHAQLLSAELTIESRVTALTGSMSVLYMNGDNGNGHTGSYQANGSYQGESSTMGANGYQGGGFCFTGSNQRHFNTQN</sequence>
<dbReference type="InterPro" id="IPR004883">
    <property type="entry name" value="LOB"/>
</dbReference>
<evidence type="ECO:0000256" key="1">
    <source>
        <dbReference type="ARBA" id="ARBA00005474"/>
    </source>
</evidence>
<reference evidence="3 4" key="1">
    <citation type="submission" date="2019-09" db="EMBL/GenBank/DDBJ databases">
        <authorList>
            <person name="Ou C."/>
        </authorList>
    </citation>
    <scope>NUCLEOTIDE SEQUENCE [LARGE SCALE GENOMIC DNA]</scope>
    <source>
        <strain evidence="3">S2</strain>
        <tissue evidence="3">Leaf</tissue>
    </source>
</reference>
<dbReference type="PROSITE" id="PS50891">
    <property type="entry name" value="LOB"/>
    <property type="match status" value="1"/>
</dbReference>
<dbReference type="Pfam" id="PF14223">
    <property type="entry name" value="Retrotran_gag_2"/>
    <property type="match status" value="1"/>
</dbReference>
<organism evidence="3 4">
    <name type="scientific">Pyrus ussuriensis x Pyrus communis</name>
    <dbReference type="NCBI Taxonomy" id="2448454"/>
    <lineage>
        <taxon>Eukaryota</taxon>
        <taxon>Viridiplantae</taxon>
        <taxon>Streptophyta</taxon>
        <taxon>Embryophyta</taxon>
        <taxon>Tracheophyta</taxon>
        <taxon>Spermatophyta</taxon>
        <taxon>Magnoliopsida</taxon>
        <taxon>eudicotyledons</taxon>
        <taxon>Gunneridae</taxon>
        <taxon>Pentapetalae</taxon>
        <taxon>rosids</taxon>
        <taxon>fabids</taxon>
        <taxon>Rosales</taxon>
        <taxon>Rosaceae</taxon>
        <taxon>Amygdaloideae</taxon>
        <taxon>Maleae</taxon>
        <taxon>Pyrus</taxon>
    </lineage>
</organism>
<protein>
    <submittedName>
        <fullName evidence="3">LOB domain-containing protein 27-like</fullName>
    </submittedName>
</protein>
<gene>
    <name evidence="3" type="ORF">D8674_036253</name>
</gene>
<dbReference type="EMBL" id="SMOL01000458">
    <property type="protein sequence ID" value="KAB2613937.1"/>
    <property type="molecule type" value="Genomic_DNA"/>
</dbReference>
<evidence type="ECO:0000313" key="3">
    <source>
        <dbReference type="EMBL" id="KAB2613937.1"/>
    </source>
</evidence>
<evidence type="ECO:0000259" key="2">
    <source>
        <dbReference type="PROSITE" id="PS50891"/>
    </source>
</evidence>
<reference evidence="4" key="2">
    <citation type="submission" date="2019-10" db="EMBL/GenBank/DDBJ databases">
        <title>A de novo genome assembly of a pear dwarfing rootstock.</title>
        <authorList>
            <person name="Wang F."/>
            <person name="Wang J."/>
            <person name="Li S."/>
            <person name="Zhang Y."/>
            <person name="Fang M."/>
            <person name="Ma L."/>
            <person name="Zhao Y."/>
            <person name="Jiang S."/>
        </authorList>
    </citation>
    <scope>NUCLEOTIDE SEQUENCE [LARGE SCALE GENOMIC DNA]</scope>
</reference>
<keyword evidence="4" id="KW-1185">Reference proteome</keyword>